<feature type="transmembrane region" description="Helical" evidence="1">
    <location>
        <begin position="51"/>
        <end position="74"/>
    </location>
</feature>
<dbReference type="AlphaFoldDB" id="A0AA96VV04"/>
<name>A0AA96VV04_9STRE</name>
<accession>A0AA96VV04</accession>
<keyword evidence="1" id="KW-1133">Transmembrane helix</keyword>
<feature type="transmembrane region" description="Helical" evidence="1">
    <location>
        <begin position="20"/>
        <end position="39"/>
    </location>
</feature>
<feature type="transmembrane region" description="Helical" evidence="1">
    <location>
        <begin position="80"/>
        <end position="100"/>
    </location>
</feature>
<evidence type="ECO:0008006" key="3">
    <source>
        <dbReference type="Google" id="ProtNLM"/>
    </source>
</evidence>
<feature type="transmembrane region" description="Helical" evidence="1">
    <location>
        <begin position="194"/>
        <end position="218"/>
    </location>
</feature>
<protein>
    <recommendedName>
        <fullName evidence="3">Wzy</fullName>
    </recommendedName>
</protein>
<keyword evidence="1" id="KW-0472">Membrane</keyword>
<proteinExistence type="predicted"/>
<reference evidence="2" key="1">
    <citation type="submission" date="2023-02" db="EMBL/GenBank/DDBJ databases">
        <title>Streptococcus sp. Genome Sequencing and Assembly.</title>
        <authorList>
            <person name="Shore S.M."/>
            <person name="Nicholson T.L."/>
        </authorList>
    </citation>
    <scope>NUCLEOTIDE SEQUENCE</scope>
    <source>
        <strain evidence="2">29887</strain>
    </source>
</reference>
<dbReference type="KEGG" id="sins:PW252_03655"/>
<keyword evidence="1" id="KW-0812">Transmembrane</keyword>
<evidence type="ECO:0000256" key="1">
    <source>
        <dbReference type="SAM" id="Phobius"/>
    </source>
</evidence>
<gene>
    <name evidence="2" type="ORF">PW252_03655</name>
</gene>
<feature type="transmembrane region" description="Helical" evidence="1">
    <location>
        <begin position="225"/>
        <end position="243"/>
    </location>
</feature>
<feature type="transmembrane region" description="Helical" evidence="1">
    <location>
        <begin position="380"/>
        <end position="398"/>
    </location>
</feature>
<dbReference type="EMBL" id="CP118735">
    <property type="protein sequence ID" value="WNY51749.1"/>
    <property type="molecule type" value="Genomic_DNA"/>
</dbReference>
<feature type="transmembrane region" description="Helical" evidence="1">
    <location>
        <begin position="329"/>
        <end position="348"/>
    </location>
</feature>
<feature type="transmembrane region" description="Helical" evidence="1">
    <location>
        <begin position="107"/>
        <end position="128"/>
    </location>
</feature>
<organism evidence="2">
    <name type="scientific">Streptococcus iners</name>
    <dbReference type="NCBI Taxonomy" id="3028084"/>
    <lineage>
        <taxon>Bacteria</taxon>
        <taxon>Bacillati</taxon>
        <taxon>Bacillota</taxon>
        <taxon>Bacilli</taxon>
        <taxon>Lactobacillales</taxon>
        <taxon>Streptococcaceae</taxon>
        <taxon>Streptococcus</taxon>
    </lineage>
</organism>
<feature type="transmembrane region" description="Helical" evidence="1">
    <location>
        <begin position="355"/>
        <end position="374"/>
    </location>
</feature>
<feature type="transmembrane region" description="Helical" evidence="1">
    <location>
        <begin position="163"/>
        <end position="182"/>
    </location>
</feature>
<dbReference type="RefSeq" id="WP_248050761.1">
    <property type="nucleotide sequence ID" value="NZ_CP118735.1"/>
</dbReference>
<evidence type="ECO:0000313" key="2">
    <source>
        <dbReference type="EMBL" id="WNY51749.1"/>
    </source>
</evidence>
<sequence>MKRLILLILTFSIIYNPPLFGIYLADFCAIFSLVFLFLKTVTGNKVINKKIFFNLILPIFLILLYLLIVITFNYQSITNLGTHLNILFKLIPTAIVISILAKTSDGVVEILFISGIIQSFLAGFSYFFPQLQQFFISQLLLAGQSQIVSALSGHRMYGWAGNLTYSTPIVQIMILFLGLSSNKYKKLSLFLSPIFVFSSIINARTGIVVLLIGILCYSLINYKKIIGILFINLSILSMYFVLYQPSFILSLHSINPTINWIYAGMKEIVLFFYGQEVGYFGYVTSAQRTVLPDGISQIFGQGTRLMGNTTLNMAGTDIGYINDIWLGGYIYLICIFIIVILNLVRGYLLSENRNLMYTLFVFFTLIFVNVKGYIFSYNAVMNFLVILLISLYYFNPITQSKKILND</sequence>